<reference evidence="2 3" key="1">
    <citation type="submission" date="2017-05" db="EMBL/GenBank/DDBJ databases">
        <authorList>
            <person name="Song R."/>
            <person name="Chenine A.L."/>
            <person name="Ruprecht R.M."/>
        </authorList>
    </citation>
    <scope>NUCLEOTIDE SEQUENCE [LARGE SCALE GENOMIC DNA]</scope>
    <source>
        <strain evidence="2 3">CECT 8663</strain>
    </source>
</reference>
<protein>
    <submittedName>
        <fullName evidence="2">Glycosyltransferase family 25 (LPS biosynthesis protein)</fullName>
    </submittedName>
</protein>
<proteinExistence type="predicted"/>
<keyword evidence="2" id="KW-0808">Transferase</keyword>
<dbReference type="AlphaFoldDB" id="A0A238L2J5"/>
<organism evidence="2 3">
    <name type="scientific">Pelagimonas varians</name>
    <dbReference type="NCBI Taxonomy" id="696760"/>
    <lineage>
        <taxon>Bacteria</taxon>
        <taxon>Pseudomonadati</taxon>
        <taxon>Pseudomonadota</taxon>
        <taxon>Alphaproteobacteria</taxon>
        <taxon>Rhodobacterales</taxon>
        <taxon>Roseobacteraceae</taxon>
        <taxon>Pelagimonas</taxon>
    </lineage>
</organism>
<feature type="domain" description="Glycosyl transferase family 25" evidence="1">
    <location>
        <begin position="13"/>
        <end position="140"/>
    </location>
</feature>
<name>A0A238L2J5_9RHOB</name>
<dbReference type="InterPro" id="IPR002654">
    <property type="entry name" value="Glyco_trans_25"/>
</dbReference>
<accession>A0A238L2J5</accession>
<evidence type="ECO:0000259" key="1">
    <source>
        <dbReference type="Pfam" id="PF01755"/>
    </source>
</evidence>
<dbReference type="Proteomes" id="UP000220836">
    <property type="component" value="Unassembled WGS sequence"/>
</dbReference>
<keyword evidence="3" id="KW-1185">Reference proteome</keyword>
<gene>
    <name evidence="2" type="ORF">PEV8663_03885</name>
</gene>
<evidence type="ECO:0000313" key="2">
    <source>
        <dbReference type="EMBL" id="SMX48652.1"/>
    </source>
</evidence>
<dbReference type="Pfam" id="PF01755">
    <property type="entry name" value="Glyco_transf_25"/>
    <property type="match status" value="1"/>
</dbReference>
<dbReference type="RefSeq" id="WP_170125919.1">
    <property type="nucleotide sequence ID" value="NZ_CBDIHF020000004.1"/>
</dbReference>
<dbReference type="GO" id="GO:0016740">
    <property type="term" value="F:transferase activity"/>
    <property type="evidence" value="ECO:0007669"/>
    <property type="project" value="UniProtKB-KW"/>
</dbReference>
<evidence type="ECO:0000313" key="3">
    <source>
        <dbReference type="Proteomes" id="UP000220836"/>
    </source>
</evidence>
<sequence>MYEGRQTPWSFFDKIYVVSLPSSLDRRAYVGRHLADLGIEGFVYHDACGPDHPDVKKIVSANLVHQYPPCFRCGKLSCGRADCNNQLIGPQVAVFASYLNLWKTIAATPQRALVLEDDVQIHPWWPKVLDFLSKQESQGRIEFAPDQPRLLRLGWGMSADHDDTACRLEDKLRMSNPAHALTSAYAQALLDRFEGVNHTADVFIHRDAPKPGEALTVFPPIASELSWSDGRFSSLIHPRNSHAAYLEAQGQSQKASAYRDLVKTHMTQVAHTSKEN</sequence>
<dbReference type="EMBL" id="FXYH01000018">
    <property type="protein sequence ID" value="SMX48652.1"/>
    <property type="molecule type" value="Genomic_DNA"/>
</dbReference>